<dbReference type="STRING" id="1122189.SAMN02745165_00442"/>
<dbReference type="RefSeq" id="WP_072905101.1">
    <property type="nucleotide sequence ID" value="NZ_FQZT01000001.1"/>
</dbReference>
<dbReference type="PANTHER" id="PTHR42724:SF1">
    <property type="entry name" value="TETRAACYLDISACCHARIDE 4'-KINASE, MITOCHONDRIAL-RELATED"/>
    <property type="match status" value="1"/>
</dbReference>
<dbReference type="HAMAP" id="MF_00409">
    <property type="entry name" value="LpxK"/>
    <property type="match status" value="1"/>
</dbReference>
<comment type="function">
    <text evidence="1 13">Transfers the gamma-phosphate of ATP to the 4'-position of a tetraacyldisaccharide 1-phosphate intermediate (termed DS-1-P) to form tetraacyldisaccharide 1,4'-bis-phosphate (lipid IVA).</text>
</comment>
<dbReference type="InterPro" id="IPR003758">
    <property type="entry name" value="LpxK"/>
</dbReference>
<comment type="pathway">
    <text evidence="2 13">Glycolipid biosynthesis; lipid IV(A) biosynthesis; lipid IV(A) from (3R)-3-hydroxytetradecanoyl-[acyl-carrier-protein] and UDP-N-acetyl-alpha-D-glucosamine: step 6/6.</text>
</comment>
<dbReference type="GO" id="GO:0005886">
    <property type="term" value="C:plasma membrane"/>
    <property type="evidence" value="ECO:0007669"/>
    <property type="project" value="TreeGrafter"/>
</dbReference>
<keyword evidence="14" id="KW-1133">Transmembrane helix</keyword>
<dbReference type="NCBIfam" id="TIGR00682">
    <property type="entry name" value="lpxK"/>
    <property type="match status" value="1"/>
</dbReference>
<evidence type="ECO:0000256" key="12">
    <source>
        <dbReference type="ARBA" id="ARBA00029757"/>
    </source>
</evidence>
<evidence type="ECO:0000256" key="14">
    <source>
        <dbReference type="SAM" id="Phobius"/>
    </source>
</evidence>
<dbReference type="OrthoDB" id="9766423at2"/>
<evidence type="ECO:0000256" key="11">
    <source>
        <dbReference type="ARBA" id="ARBA00023098"/>
    </source>
</evidence>
<keyword evidence="10 13" id="KW-0067">ATP-binding</keyword>
<dbReference type="InterPro" id="IPR027417">
    <property type="entry name" value="P-loop_NTPase"/>
</dbReference>
<gene>
    <name evidence="13" type="primary">lpxK</name>
    <name evidence="15" type="ORF">SAMN02745165_00442</name>
</gene>
<feature type="binding site" evidence="13">
    <location>
        <begin position="67"/>
        <end position="74"/>
    </location>
    <ligand>
        <name>ATP</name>
        <dbReference type="ChEBI" id="CHEBI:30616"/>
    </ligand>
</feature>
<dbReference type="Pfam" id="PF02606">
    <property type="entry name" value="LpxK"/>
    <property type="match status" value="1"/>
</dbReference>
<dbReference type="Proteomes" id="UP000184171">
    <property type="component" value="Unassembled WGS sequence"/>
</dbReference>
<dbReference type="GO" id="GO:0005524">
    <property type="term" value="F:ATP binding"/>
    <property type="evidence" value="ECO:0007669"/>
    <property type="project" value="UniProtKB-UniRule"/>
</dbReference>
<dbReference type="UniPathway" id="UPA00359">
    <property type="reaction ID" value="UER00482"/>
</dbReference>
<dbReference type="GO" id="GO:0009029">
    <property type="term" value="F:lipid-A 4'-kinase activity"/>
    <property type="evidence" value="ECO:0007669"/>
    <property type="project" value="UniProtKB-UniRule"/>
</dbReference>
<name>A0A1M6C870_MALRU</name>
<evidence type="ECO:0000313" key="15">
    <source>
        <dbReference type="EMBL" id="SHI57210.1"/>
    </source>
</evidence>
<keyword evidence="7 13" id="KW-0808">Transferase</keyword>
<keyword evidence="11 13" id="KW-0443">Lipid metabolism</keyword>
<comment type="catalytic activity">
    <reaction evidence="13">
        <text>a lipid A disaccharide + ATP = a lipid IVA + ADP + H(+)</text>
        <dbReference type="Rhea" id="RHEA:67840"/>
        <dbReference type="ChEBI" id="CHEBI:15378"/>
        <dbReference type="ChEBI" id="CHEBI:30616"/>
        <dbReference type="ChEBI" id="CHEBI:176343"/>
        <dbReference type="ChEBI" id="CHEBI:176425"/>
        <dbReference type="ChEBI" id="CHEBI:456216"/>
        <dbReference type="EC" id="2.7.1.130"/>
    </reaction>
</comment>
<evidence type="ECO:0000256" key="4">
    <source>
        <dbReference type="ARBA" id="ARBA00016436"/>
    </source>
</evidence>
<protein>
    <recommendedName>
        <fullName evidence="4 13">Tetraacyldisaccharide 4'-kinase</fullName>
        <ecNumber evidence="3 13">2.7.1.130</ecNumber>
    </recommendedName>
    <alternativeName>
        <fullName evidence="12 13">Lipid A 4'-kinase</fullName>
    </alternativeName>
</protein>
<evidence type="ECO:0000256" key="8">
    <source>
        <dbReference type="ARBA" id="ARBA00022741"/>
    </source>
</evidence>
<dbReference type="EMBL" id="FQZT01000001">
    <property type="protein sequence ID" value="SHI57210.1"/>
    <property type="molecule type" value="Genomic_DNA"/>
</dbReference>
<proteinExistence type="inferred from homology"/>
<organism evidence="15 16">
    <name type="scientific">Malonomonas rubra DSM 5091</name>
    <dbReference type="NCBI Taxonomy" id="1122189"/>
    <lineage>
        <taxon>Bacteria</taxon>
        <taxon>Pseudomonadati</taxon>
        <taxon>Thermodesulfobacteriota</taxon>
        <taxon>Desulfuromonadia</taxon>
        <taxon>Desulfuromonadales</taxon>
        <taxon>Geopsychrobacteraceae</taxon>
        <taxon>Malonomonas</taxon>
    </lineage>
</organism>
<evidence type="ECO:0000256" key="13">
    <source>
        <dbReference type="HAMAP-Rule" id="MF_00409"/>
    </source>
</evidence>
<evidence type="ECO:0000256" key="5">
    <source>
        <dbReference type="ARBA" id="ARBA00022516"/>
    </source>
</evidence>
<keyword evidence="14" id="KW-0812">Transmembrane</keyword>
<dbReference type="SUPFAM" id="SSF52540">
    <property type="entry name" value="P-loop containing nucleoside triphosphate hydrolases"/>
    <property type="match status" value="1"/>
</dbReference>
<accession>A0A1M6C870</accession>
<dbReference type="GO" id="GO:0009244">
    <property type="term" value="P:lipopolysaccharide core region biosynthetic process"/>
    <property type="evidence" value="ECO:0007669"/>
    <property type="project" value="TreeGrafter"/>
</dbReference>
<dbReference type="EC" id="2.7.1.130" evidence="3 13"/>
<evidence type="ECO:0000256" key="9">
    <source>
        <dbReference type="ARBA" id="ARBA00022777"/>
    </source>
</evidence>
<evidence type="ECO:0000256" key="7">
    <source>
        <dbReference type="ARBA" id="ARBA00022679"/>
    </source>
</evidence>
<evidence type="ECO:0000313" key="16">
    <source>
        <dbReference type="Proteomes" id="UP000184171"/>
    </source>
</evidence>
<sequence length="353" mass="38185">MKTLLAFHRRIATYGAKSISERVLFFLLLPAAWLYGVIGLLRNLCYDLGILSSYRASVPVISVGNLAAGGTGKTPVVDWLVKEFIALGKSPAVVSRGYGGSFAGKVGIVSLSGEIRLTAKEAGDEPVLLARRNPQANVFISRCRADGVQEAINAGADVIILDDGFQHRAVQRDVDLVLLDATNPYGNEWPLPAGFLREFPVVLKRADLLLLTRSSGNEISPFAGKKVFHSQHSLAEMAVSLDGEEVALKTMRQKKLFAFAGIANPESFFAGLENAGIPIIDTLALGDHCDFDCETIAKIHTAAKNCDALLTTEKDAVKLAAEDFPLPCYQVPLSLAFSAEEEFKSEIFNKVME</sequence>
<keyword evidence="5 13" id="KW-0444">Lipid biosynthesis</keyword>
<evidence type="ECO:0000256" key="2">
    <source>
        <dbReference type="ARBA" id="ARBA00004870"/>
    </source>
</evidence>
<evidence type="ECO:0000256" key="10">
    <source>
        <dbReference type="ARBA" id="ARBA00022840"/>
    </source>
</evidence>
<keyword evidence="16" id="KW-1185">Reference proteome</keyword>
<dbReference type="PANTHER" id="PTHR42724">
    <property type="entry name" value="TETRAACYLDISACCHARIDE 4'-KINASE"/>
    <property type="match status" value="1"/>
</dbReference>
<keyword evidence="6 13" id="KW-0441">Lipid A biosynthesis</keyword>
<dbReference type="GO" id="GO:0009245">
    <property type="term" value="P:lipid A biosynthetic process"/>
    <property type="evidence" value="ECO:0007669"/>
    <property type="project" value="UniProtKB-UniRule"/>
</dbReference>
<keyword evidence="8 13" id="KW-0547">Nucleotide-binding</keyword>
<dbReference type="AlphaFoldDB" id="A0A1M6C870"/>
<evidence type="ECO:0000256" key="3">
    <source>
        <dbReference type="ARBA" id="ARBA00012071"/>
    </source>
</evidence>
<keyword evidence="9 13" id="KW-0418">Kinase</keyword>
<reference evidence="15 16" key="1">
    <citation type="submission" date="2016-11" db="EMBL/GenBank/DDBJ databases">
        <authorList>
            <person name="Jaros S."/>
            <person name="Januszkiewicz K."/>
            <person name="Wedrychowicz H."/>
        </authorList>
    </citation>
    <scope>NUCLEOTIDE SEQUENCE [LARGE SCALE GENOMIC DNA]</scope>
    <source>
        <strain evidence="15 16">DSM 5091</strain>
    </source>
</reference>
<evidence type="ECO:0000256" key="1">
    <source>
        <dbReference type="ARBA" id="ARBA00002274"/>
    </source>
</evidence>
<evidence type="ECO:0000256" key="6">
    <source>
        <dbReference type="ARBA" id="ARBA00022556"/>
    </source>
</evidence>
<feature type="transmembrane region" description="Helical" evidence="14">
    <location>
        <begin position="23"/>
        <end position="41"/>
    </location>
</feature>
<comment type="similarity">
    <text evidence="13">Belongs to the LpxK family.</text>
</comment>
<keyword evidence="14" id="KW-0472">Membrane</keyword>